<sequence>MNRYKKYVSKANRYEIFGFRKKAIKIMELAIEEPLSKLEMGSGLIYIGLMYRKLNDLNNANVYFEKALNLCKDEKYPYSPNFKIIIQSFLENKESDKATKWNAHLTESNKKIAFFRYRAILLWSGSRLLINKLGMYWN</sequence>
<dbReference type="SUPFAM" id="SSF81901">
    <property type="entry name" value="HCP-like"/>
    <property type="match status" value="1"/>
</dbReference>
<evidence type="ECO:0008006" key="4">
    <source>
        <dbReference type="Google" id="ProtNLM"/>
    </source>
</evidence>
<feature type="repeat" description="TPR" evidence="1">
    <location>
        <begin position="41"/>
        <end position="74"/>
    </location>
</feature>
<dbReference type="InterPro" id="IPR019734">
    <property type="entry name" value="TPR_rpt"/>
</dbReference>
<proteinExistence type="predicted"/>
<organism evidence="2 3">
    <name type="scientific">Solibacillus kalamii</name>
    <dbReference type="NCBI Taxonomy" id="1748298"/>
    <lineage>
        <taxon>Bacteria</taxon>
        <taxon>Bacillati</taxon>
        <taxon>Bacillota</taxon>
        <taxon>Bacilli</taxon>
        <taxon>Bacillales</taxon>
        <taxon>Caryophanaceae</taxon>
        <taxon>Solibacillus</taxon>
    </lineage>
</organism>
<dbReference type="Gene3D" id="1.25.40.10">
    <property type="entry name" value="Tetratricopeptide repeat domain"/>
    <property type="match status" value="1"/>
</dbReference>
<dbReference type="EMBL" id="NHNT01000001">
    <property type="protein sequence ID" value="OUZ40328.1"/>
    <property type="molecule type" value="Genomic_DNA"/>
</dbReference>
<dbReference type="Proteomes" id="UP000196594">
    <property type="component" value="Unassembled WGS sequence"/>
</dbReference>
<evidence type="ECO:0000256" key="1">
    <source>
        <dbReference type="PROSITE-ProRule" id="PRU00339"/>
    </source>
</evidence>
<evidence type="ECO:0000313" key="2">
    <source>
        <dbReference type="EMBL" id="OUZ40328.1"/>
    </source>
</evidence>
<name>A0ABX3ZKP5_9BACL</name>
<dbReference type="PROSITE" id="PS50005">
    <property type="entry name" value="TPR"/>
    <property type="match status" value="1"/>
</dbReference>
<protein>
    <recommendedName>
        <fullName evidence="4">Tetratricopeptide repeat protein</fullName>
    </recommendedName>
</protein>
<gene>
    <name evidence="2" type="ORF">CBM15_00295</name>
</gene>
<accession>A0ABX3ZKP5</accession>
<reference evidence="2 3" key="1">
    <citation type="journal article" date="2017" name="Int. J. Syst. Evol. Microbiol.">
        <title>Solibacillus kalamii sp. nov., isolated from a high-efficiency particulate arrestance filter system used in the International Space Station.</title>
        <authorList>
            <person name="Checinska Sielaff A."/>
            <person name="Kumar R.M."/>
            <person name="Pal D."/>
            <person name="Mayilraj S."/>
            <person name="Venkateswaran K."/>
        </authorList>
    </citation>
    <scope>NUCLEOTIDE SEQUENCE [LARGE SCALE GENOMIC DNA]</scope>
    <source>
        <strain evidence="2 3">ISSFR-015</strain>
    </source>
</reference>
<keyword evidence="1" id="KW-0802">TPR repeat</keyword>
<evidence type="ECO:0000313" key="3">
    <source>
        <dbReference type="Proteomes" id="UP000196594"/>
    </source>
</evidence>
<keyword evidence="3" id="KW-1185">Reference proteome</keyword>
<comment type="caution">
    <text evidence="2">The sequence shown here is derived from an EMBL/GenBank/DDBJ whole genome shotgun (WGS) entry which is preliminary data.</text>
</comment>
<dbReference type="RefSeq" id="WP_087615318.1">
    <property type="nucleotide sequence ID" value="NZ_JAFBEY010000002.1"/>
</dbReference>
<dbReference type="InterPro" id="IPR011990">
    <property type="entry name" value="TPR-like_helical_dom_sf"/>
</dbReference>